<dbReference type="AlphaFoldDB" id="A0AAV7TIN4"/>
<evidence type="ECO:0000313" key="1">
    <source>
        <dbReference type="EMBL" id="KAJ1175628.1"/>
    </source>
</evidence>
<sequence>MNPKEARKQKSNASLEHALLELKSCHPSAKRILPGDLNLNLVNNHKSSKEESASDVSRGISGQESKYAKIDIFDHHLLSAIEAVDLGALNGRITMDCPMAVTWKTESVELVLDYKFVSFYVFRRAITFKVKDLWENYPQPMTTAITNVNDHVTQRNKIGLQDPVTTWSWLRWSENTQEKYEHWKQTDPQSRWDQLNPLIAWEEMQQDIKSFLGANKWQQLIHQWLTKNNWFNRALKHQNCALKAAMVKQHSQASRPHLSAFTELRKEYKKAILEVKHAQSEQDWLYMPADQRTTNSFGP</sequence>
<reference evidence="1" key="1">
    <citation type="journal article" date="2022" name="bioRxiv">
        <title>Sequencing and chromosome-scale assembly of the giantPleurodeles waltlgenome.</title>
        <authorList>
            <person name="Brown T."/>
            <person name="Elewa A."/>
            <person name="Iarovenko S."/>
            <person name="Subramanian E."/>
            <person name="Araus A.J."/>
            <person name="Petzold A."/>
            <person name="Susuki M."/>
            <person name="Suzuki K.-i.T."/>
            <person name="Hayashi T."/>
            <person name="Toyoda A."/>
            <person name="Oliveira C."/>
            <person name="Osipova E."/>
            <person name="Leigh N.D."/>
            <person name="Simon A."/>
            <person name="Yun M.H."/>
        </authorList>
    </citation>
    <scope>NUCLEOTIDE SEQUENCE</scope>
    <source>
        <strain evidence="1">20211129_DDA</strain>
        <tissue evidence="1">Liver</tissue>
    </source>
</reference>
<dbReference type="Proteomes" id="UP001066276">
    <property type="component" value="Chromosome 3_2"/>
</dbReference>
<name>A0AAV7TIN4_PLEWA</name>
<proteinExistence type="predicted"/>
<evidence type="ECO:0000313" key="2">
    <source>
        <dbReference type="Proteomes" id="UP001066276"/>
    </source>
</evidence>
<gene>
    <name evidence="1" type="ORF">NDU88_000915</name>
</gene>
<keyword evidence="2" id="KW-1185">Reference proteome</keyword>
<dbReference type="EMBL" id="JANPWB010000006">
    <property type="protein sequence ID" value="KAJ1175628.1"/>
    <property type="molecule type" value="Genomic_DNA"/>
</dbReference>
<protein>
    <recommendedName>
        <fullName evidence="3">Endonuclease/exonuclease/phosphatase domain-containing protein</fullName>
    </recommendedName>
</protein>
<evidence type="ECO:0008006" key="3">
    <source>
        <dbReference type="Google" id="ProtNLM"/>
    </source>
</evidence>
<comment type="caution">
    <text evidence="1">The sequence shown here is derived from an EMBL/GenBank/DDBJ whole genome shotgun (WGS) entry which is preliminary data.</text>
</comment>
<accession>A0AAV7TIN4</accession>
<organism evidence="1 2">
    <name type="scientific">Pleurodeles waltl</name>
    <name type="common">Iberian ribbed newt</name>
    <dbReference type="NCBI Taxonomy" id="8319"/>
    <lineage>
        <taxon>Eukaryota</taxon>
        <taxon>Metazoa</taxon>
        <taxon>Chordata</taxon>
        <taxon>Craniata</taxon>
        <taxon>Vertebrata</taxon>
        <taxon>Euteleostomi</taxon>
        <taxon>Amphibia</taxon>
        <taxon>Batrachia</taxon>
        <taxon>Caudata</taxon>
        <taxon>Salamandroidea</taxon>
        <taxon>Salamandridae</taxon>
        <taxon>Pleurodelinae</taxon>
        <taxon>Pleurodeles</taxon>
    </lineage>
</organism>